<evidence type="ECO:0000313" key="4">
    <source>
        <dbReference type="Proteomes" id="UP000647172"/>
    </source>
</evidence>
<keyword evidence="2" id="KW-1133">Transmembrane helix</keyword>
<proteinExistence type="predicted"/>
<dbReference type="RefSeq" id="WP_239130045.1">
    <property type="nucleotide sequence ID" value="NZ_BAAAYJ010000104.1"/>
</dbReference>
<evidence type="ECO:0000313" key="3">
    <source>
        <dbReference type="EMBL" id="GIE49721.1"/>
    </source>
</evidence>
<accession>A0A919JFW4</accession>
<feature type="region of interest" description="Disordered" evidence="1">
    <location>
        <begin position="1"/>
        <end position="66"/>
    </location>
</feature>
<feature type="region of interest" description="Disordered" evidence="1">
    <location>
        <begin position="123"/>
        <end position="148"/>
    </location>
</feature>
<evidence type="ECO:0000256" key="1">
    <source>
        <dbReference type="SAM" id="MobiDB-lite"/>
    </source>
</evidence>
<dbReference type="EMBL" id="BOMQ01000037">
    <property type="protein sequence ID" value="GIE49721.1"/>
    <property type="molecule type" value="Genomic_DNA"/>
</dbReference>
<keyword evidence="4" id="KW-1185">Reference proteome</keyword>
<protein>
    <submittedName>
        <fullName evidence="3">Uncharacterized protein</fullName>
    </submittedName>
</protein>
<sequence>MSQNGPYPGQGWPAGGSSGSDEPYTEPADPWGDAATHAAPVPDTAWGGQPMSVPPSHENSAGYTGYPVAPLNGVPPVWQQPTMPPPRRRNTPIIALVVVLGLLILSGLATAAWLVQRGGNPRAGQSLTPTAPASATNDAVPEPQSSEDARFVSKGQCVRNEGTADDSPDLKIVSCASGTYEVLKRVDGRTTGEADAESKCSKVAKYTKWYFYDSELDSLDFVLCLREYGDG</sequence>
<dbReference type="Proteomes" id="UP000647172">
    <property type="component" value="Unassembled WGS sequence"/>
</dbReference>
<name>A0A919JFW4_9ACTN</name>
<dbReference type="AlphaFoldDB" id="A0A919JFW4"/>
<evidence type="ECO:0000256" key="2">
    <source>
        <dbReference type="SAM" id="Phobius"/>
    </source>
</evidence>
<organism evidence="3 4">
    <name type="scientific">Actinoplanes nipponensis</name>
    <dbReference type="NCBI Taxonomy" id="135950"/>
    <lineage>
        <taxon>Bacteria</taxon>
        <taxon>Bacillati</taxon>
        <taxon>Actinomycetota</taxon>
        <taxon>Actinomycetes</taxon>
        <taxon>Micromonosporales</taxon>
        <taxon>Micromonosporaceae</taxon>
        <taxon>Actinoplanes</taxon>
    </lineage>
</organism>
<keyword evidence="2" id="KW-0472">Membrane</keyword>
<feature type="transmembrane region" description="Helical" evidence="2">
    <location>
        <begin position="93"/>
        <end position="115"/>
    </location>
</feature>
<keyword evidence="2" id="KW-0812">Transmembrane</keyword>
<reference evidence="3" key="1">
    <citation type="submission" date="2021-01" db="EMBL/GenBank/DDBJ databases">
        <title>Whole genome shotgun sequence of Actinoplanes nipponensis NBRC 14063.</title>
        <authorList>
            <person name="Komaki H."/>
            <person name="Tamura T."/>
        </authorList>
    </citation>
    <scope>NUCLEOTIDE SEQUENCE</scope>
    <source>
        <strain evidence="3">NBRC 14063</strain>
    </source>
</reference>
<comment type="caution">
    <text evidence="3">The sequence shown here is derived from an EMBL/GenBank/DDBJ whole genome shotgun (WGS) entry which is preliminary data.</text>
</comment>
<feature type="compositionally biased region" description="Polar residues" evidence="1">
    <location>
        <begin position="123"/>
        <end position="137"/>
    </location>
</feature>
<gene>
    <name evidence="3" type="ORF">Ani05nite_32550</name>
</gene>